<evidence type="ECO:0000256" key="1">
    <source>
        <dbReference type="SAM" id="Phobius"/>
    </source>
</evidence>
<dbReference type="RefSeq" id="WP_086743086.1">
    <property type="nucleotide sequence ID" value="NZ_MWPV01000001.1"/>
</dbReference>
<feature type="transmembrane region" description="Helical" evidence="1">
    <location>
        <begin position="76"/>
        <end position="97"/>
    </location>
</feature>
<keyword evidence="4" id="KW-1185">Reference proteome</keyword>
<comment type="caution">
    <text evidence="3">The sequence shown here is derived from an EMBL/GenBank/DDBJ whole genome shotgun (WGS) entry which is preliminary data.</text>
</comment>
<dbReference type="Pfam" id="PF13386">
    <property type="entry name" value="DsbD_2"/>
    <property type="match status" value="1"/>
</dbReference>
<keyword evidence="1" id="KW-1133">Transmembrane helix</keyword>
<proteinExistence type="predicted"/>
<dbReference type="InterPro" id="IPR039447">
    <property type="entry name" value="UreH-like_TM_dom"/>
</dbReference>
<organism evidence="3 4">
    <name type="scientific">Pseudoalteromonas ulvae</name>
    <dbReference type="NCBI Taxonomy" id="107327"/>
    <lineage>
        <taxon>Bacteria</taxon>
        <taxon>Pseudomonadati</taxon>
        <taxon>Pseudomonadota</taxon>
        <taxon>Gammaproteobacteria</taxon>
        <taxon>Alteromonadales</taxon>
        <taxon>Pseudoalteromonadaceae</taxon>
        <taxon>Pseudoalteromonas</taxon>
    </lineage>
</organism>
<dbReference type="PANTHER" id="PTHR42208:SF1">
    <property type="entry name" value="HEAVY METAL TRANSPORTER"/>
    <property type="match status" value="1"/>
</dbReference>
<feature type="transmembrane region" description="Helical" evidence="1">
    <location>
        <begin position="165"/>
        <end position="186"/>
    </location>
</feature>
<reference evidence="3 4" key="1">
    <citation type="submission" date="2017-02" db="EMBL/GenBank/DDBJ databases">
        <title>Pseudoalteromonas ulvae TC14 Genome.</title>
        <authorList>
            <person name="Molmeret M."/>
        </authorList>
    </citation>
    <scope>NUCLEOTIDE SEQUENCE [LARGE SCALE GENOMIC DNA]</scope>
    <source>
        <strain evidence="3">TC14</strain>
    </source>
</reference>
<keyword evidence="1" id="KW-0472">Membrane</keyword>
<evidence type="ECO:0000313" key="4">
    <source>
        <dbReference type="Proteomes" id="UP000194841"/>
    </source>
</evidence>
<evidence type="ECO:0000313" key="3">
    <source>
        <dbReference type="EMBL" id="OUL59696.1"/>
    </source>
</evidence>
<gene>
    <name evidence="3" type="ORF">B1199_05550</name>
</gene>
<feature type="transmembrane region" description="Helical" evidence="1">
    <location>
        <begin position="46"/>
        <end position="70"/>
    </location>
</feature>
<protein>
    <submittedName>
        <fullName evidence="3">Cytochrome biogenesis protein</fullName>
    </submittedName>
</protein>
<dbReference type="PANTHER" id="PTHR42208">
    <property type="entry name" value="HEAVY METAL TRANSPORTER-RELATED"/>
    <property type="match status" value="1"/>
</dbReference>
<feature type="domain" description="Urease accessory protein UreH-like transmembrane" evidence="2">
    <location>
        <begin position="8"/>
        <end position="213"/>
    </location>
</feature>
<feature type="transmembrane region" description="Helical" evidence="1">
    <location>
        <begin position="6"/>
        <end position="34"/>
    </location>
</feature>
<accession>A0A244CW92</accession>
<dbReference type="Proteomes" id="UP000194841">
    <property type="component" value="Unassembled WGS sequence"/>
</dbReference>
<feature type="transmembrane region" description="Helical" evidence="1">
    <location>
        <begin position="134"/>
        <end position="153"/>
    </location>
</feature>
<dbReference type="AlphaFoldDB" id="A0A244CW92"/>
<dbReference type="OrthoDB" id="9798690at2"/>
<keyword evidence="1" id="KW-0812">Transmembrane</keyword>
<evidence type="ECO:0000259" key="2">
    <source>
        <dbReference type="Pfam" id="PF13386"/>
    </source>
</evidence>
<feature type="transmembrane region" description="Helical" evidence="1">
    <location>
        <begin position="198"/>
        <end position="220"/>
    </location>
</feature>
<name>A0A244CW92_PSEDV</name>
<sequence length="224" mass="24452">MIDSFYLTAFMMGLIGSGHCVAMCGGVASSLQLAVKDPTQAKIYTVLYNLGRLLSYSLAGALVAGVSSYFASQSLFLSQFLSYLSALFMVLVGLYIMRLAATLNWLESLGKAAVWQHLVKLNRYLMPLDSKTKALVYGALWGWLPCGLVYSALTWSISAPSALEGALFMCVFALGTSPAMLSLGWTAQTASKWLNKPIFRLIMGNFLVFYGFYLFTIAVLKAVH</sequence>
<dbReference type="EMBL" id="MWPV01000001">
    <property type="protein sequence ID" value="OUL59696.1"/>
    <property type="molecule type" value="Genomic_DNA"/>
</dbReference>